<dbReference type="SUPFAM" id="SSF48498">
    <property type="entry name" value="Tetracyclin repressor-like, C-terminal domain"/>
    <property type="match status" value="1"/>
</dbReference>
<reference evidence="2" key="1">
    <citation type="journal article" date="2019" name="Int. J. Syst. Evol. Microbiol.">
        <title>The Global Catalogue of Microorganisms (GCM) 10K type strain sequencing project: providing services to taxonomists for standard genome sequencing and annotation.</title>
        <authorList>
            <consortium name="The Broad Institute Genomics Platform"/>
            <consortium name="The Broad Institute Genome Sequencing Center for Infectious Disease"/>
            <person name="Wu L."/>
            <person name="Ma J."/>
        </authorList>
    </citation>
    <scope>NUCLEOTIDE SEQUENCE [LARGE SCALE GENOMIC DNA]</scope>
    <source>
        <strain evidence="2">JCM 10425</strain>
    </source>
</reference>
<dbReference type="Proteomes" id="UP001500967">
    <property type="component" value="Unassembled WGS sequence"/>
</dbReference>
<proteinExistence type="predicted"/>
<comment type="caution">
    <text evidence="1">The sequence shown here is derived from an EMBL/GenBank/DDBJ whole genome shotgun (WGS) entry which is preliminary data.</text>
</comment>
<keyword evidence="2" id="KW-1185">Reference proteome</keyword>
<dbReference type="InterPro" id="IPR036271">
    <property type="entry name" value="Tet_transcr_reg_TetR-rel_C_sf"/>
</dbReference>
<sequence>MTRWAGVSARDRRAERREMLVRAGYRLFGVEADLSVRAVCREAALHTRYFYENFADVGELLSAVHDGQATALGDALQRAVAAAGPGARARTRAGVRAVLEFLRDDPRRGRLLFGSDVPASRRRATETELLEGLIAMSGTASTPVLVAATMFTGAMAELARQWADGRLGDDLDTVVDSAVALATALQAAAAPIT</sequence>
<organism evidence="1 2">
    <name type="scientific">Cryptosporangium japonicum</name>
    <dbReference type="NCBI Taxonomy" id="80872"/>
    <lineage>
        <taxon>Bacteria</taxon>
        <taxon>Bacillati</taxon>
        <taxon>Actinomycetota</taxon>
        <taxon>Actinomycetes</taxon>
        <taxon>Cryptosporangiales</taxon>
        <taxon>Cryptosporangiaceae</taxon>
        <taxon>Cryptosporangium</taxon>
    </lineage>
</organism>
<evidence type="ECO:0000313" key="2">
    <source>
        <dbReference type="Proteomes" id="UP001500967"/>
    </source>
</evidence>
<dbReference type="EMBL" id="BAAAGX010000007">
    <property type="protein sequence ID" value="GAA0234037.1"/>
    <property type="molecule type" value="Genomic_DNA"/>
</dbReference>
<dbReference type="Gene3D" id="1.10.357.10">
    <property type="entry name" value="Tetracycline Repressor, domain 2"/>
    <property type="match status" value="1"/>
</dbReference>
<dbReference type="InterPro" id="IPR009057">
    <property type="entry name" value="Homeodomain-like_sf"/>
</dbReference>
<gene>
    <name evidence="1" type="ORF">GCM10009539_19220</name>
</gene>
<evidence type="ECO:0000313" key="1">
    <source>
        <dbReference type="EMBL" id="GAA0234037.1"/>
    </source>
</evidence>
<dbReference type="RefSeq" id="WP_344648392.1">
    <property type="nucleotide sequence ID" value="NZ_BAAAGX010000007.1"/>
</dbReference>
<dbReference type="SUPFAM" id="SSF46689">
    <property type="entry name" value="Homeodomain-like"/>
    <property type="match status" value="1"/>
</dbReference>
<accession>A0ABP3DJ61</accession>
<name>A0ABP3DJ61_9ACTN</name>
<protein>
    <submittedName>
        <fullName evidence="1">TetR/AcrR family transcriptional regulator</fullName>
    </submittedName>
</protein>